<protein>
    <submittedName>
        <fullName evidence="3">50S ribosomal protein L14e</fullName>
    </submittedName>
</protein>
<dbReference type="Gene3D" id="2.30.30.30">
    <property type="match status" value="1"/>
</dbReference>
<dbReference type="STRING" id="1450648.CLORY_27010"/>
<dbReference type="GO" id="GO:1990904">
    <property type="term" value="C:ribonucleoprotein complex"/>
    <property type="evidence" value="ECO:0007669"/>
    <property type="project" value="UniProtKB-KW"/>
</dbReference>
<name>A0A1V4ILE0_9CLOT</name>
<proteinExistence type="predicted"/>
<dbReference type="Proteomes" id="UP000190080">
    <property type="component" value="Unassembled WGS sequence"/>
</dbReference>
<dbReference type="RefSeq" id="WP_079425312.1">
    <property type="nucleotide sequence ID" value="NZ_MZGV01000029.1"/>
</dbReference>
<dbReference type="CDD" id="cd06088">
    <property type="entry name" value="KOW_RPL14"/>
    <property type="match status" value="1"/>
</dbReference>
<dbReference type="InterPro" id="IPR008991">
    <property type="entry name" value="Translation_prot_SH3-like_sf"/>
</dbReference>
<dbReference type="AlphaFoldDB" id="A0A1V4ILE0"/>
<evidence type="ECO:0000313" key="3">
    <source>
        <dbReference type="EMBL" id="OPJ60650.1"/>
    </source>
</evidence>
<keyword evidence="2" id="KW-0687">Ribonucleoprotein</keyword>
<dbReference type="EMBL" id="MZGV01000029">
    <property type="protein sequence ID" value="OPJ60650.1"/>
    <property type="molecule type" value="Genomic_DNA"/>
</dbReference>
<sequence>MNLDNLIGRIVISKAGRDKGKYFIVVGAVDEYYVLIADGKLRPGSKPKKKKLRHLEITDIIANEIADSILCGNKLTDSMIRQYLKINVLQLNDRNKEV</sequence>
<keyword evidence="1 3" id="KW-0689">Ribosomal protein</keyword>
<organism evidence="3 4">
    <name type="scientific">Clostridium oryzae</name>
    <dbReference type="NCBI Taxonomy" id="1450648"/>
    <lineage>
        <taxon>Bacteria</taxon>
        <taxon>Bacillati</taxon>
        <taxon>Bacillota</taxon>
        <taxon>Clostridia</taxon>
        <taxon>Eubacteriales</taxon>
        <taxon>Clostridiaceae</taxon>
        <taxon>Clostridium</taxon>
    </lineage>
</organism>
<accession>A0A1V4ILE0</accession>
<gene>
    <name evidence="3" type="ORF">CLORY_27010</name>
</gene>
<dbReference type="InterPro" id="IPR014722">
    <property type="entry name" value="Rib_uL2_dom2"/>
</dbReference>
<evidence type="ECO:0000256" key="2">
    <source>
        <dbReference type="ARBA" id="ARBA00023274"/>
    </source>
</evidence>
<dbReference type="GO" id="GO:0005840">
    <property type="term" value="C:ribosome"/>
    <property type="evidence" value="ECO:0007669"/>
    <property type="project" value="UniProtKB-KW"/>
</dbReference>
<dbReference type="OrthoDB" id="1683515at2"/>
<comment type="caution">
    <text evidence="3">The sequence shown here is derived from an EMBL/GenBank/DDBJ whole genome shotgun (WGS) entry which is preliminary data.</text>
</comment>
<dbReference type="InterPro" id="IPR041985">
    <property type="entry name" value="Ribosomal_eL14_KOW"/>
</dbReference>
<evidence type="ECO:0000313" key="4">
    <source>
        <dbReference type="Proteomes" id="UP000190080"/>
    </source>
</evidence>
<keyword evidence="4" id="KW-1185">Reference proteome</keyword>
<dbReference type="SUPFAM" id="SSF50104">
    <property type="entry name" value="Translation proteins SH3-like domain"/>
    <property type="match status" value="1"/>
</dbReference>
<reference evidence="3 4" key="1">
    <citation type="submission" date="2017-03" db="EMBL/GenBank/DDBJ databases">
        <title>Genome sequence of Clostridium oryzae DSM 28571.</title>
        <authorList>
            <person name="Poehlein A."/>
            <person name="Daniel R."/>
        </authorList>
    </citation>
    <scope>NUCLEOTIDE SEQUENCE [LARGE SCALE GENOMIC DNA]</scope>
    <source>
        <strain evidence="3 4">DSM 28571</strain>
    </source>
</reference>
<evidence type="ECO:0000256" key="1">
    <source>
        <dbReference type="ARBA" id="ARBA00022980"/>
    </source>
</evidence>